<proteinExistence type="predicted"/>
<accession>T2S9X9</accession>
<dbReference type="EMBL" id="AVNI01000002">
    <property type="protein sequence ID" value="EQD89427.1"/>
    <property type="molecule type" value="Genomic_DNA"/>
</dbReference>
<sequence length="47" mass="5612">MNKKRLIKKEILKLKFSFLKCDFGYFASGFKRYFLKGVLKSFLTTLN</sequence>
<comment type="caution">
    <text evidence="1">The sequence shown here is derived from an EMBL/GenBank/DDBJ whole genome shotgun (WGS) entry which is preliminary data.</text>
</comment>
<protein>
    <submittedName>
        <fullName evidence="1">Uncharacterized protein</fullName>
    </submittedName>
</protein>
<name>T2S9X9_HELPX</name>
<reference evidence="1 2" key="1">
    <citation type="journal article" date="2013" name="Genome Announc.">
        <title>Genome Sequences of Three hpAfrica2 Strains of Helicobacter pylori.</title>
        <authorList>
            <person name="Duncan S.S."/>
            <person name="Bertoli M.T."/>
            <person name="Kersulyte D."/>
            <person name="Valk P.L."/>
            <person name="Tamma S."/>
            <person name="Segal I."/>
            <person name="McClain M.S."/>
            <person name="Cover T.L."/>
            <person name="Berg D.E."/>
        </authorList>
    </citation>
    <scope>NUCLEOTIDE SEQUENCE [LARGE SCALE GENOMIC DNA]</scope>
    <source>
        <strain evidence="1 2">SouthAfrica50</strain>
    </source>
</reference>
<organism evidence="1 2">
    <name type="scientific">Helicobacter pylori SouthAfrica50</name>
    <dbReference type="NCBI Taxonomy" id="1352357"/>
    <lineage>
        <taxon>Bacteria</taxon>
        <taxon>Pseudomonadati</taxon>
        <taxon>Campylobacterota</taxon>
        <taxon>Epsilonproteobacteria</taxon>
        <taxon>Campylobacterales</taxon>
        <taxon>Helicobacteraceae</taxon>
        <taxon>Helicobacter</taxon>
    </lineage>
</organism>
<evidence type="ECO:0000313" key="1">
    <source>
        <dbReference type="EMBL" id="EQD89427.1"/>
    </source>
</evidence>
<evidence type="ECO:0000313" key="2">
    <source>
        <dbReference type="Proteomes" id="UP000015816"/>
    </source>
</evidence>
<dbReference type="Proteomes" id="UP000015816">
    <property type="component" value="Unassembled WGS sequence"/>
</dbReference>
<gene>
    <name evidence="1" type="ORF">HPSA50_1753</name>
</gene>
<dbReference type="PATRIC" id="fig|1352357.3.peg.1716"/>
<dbReference type="AlphaFoldDB" id="T2S9X9"/>